<protein>
    <submittedName>
        <fullName evidence="2">Uncharacterized protein</fullName>
    </submittedName>
</protein>
<proteinExistence type="predicted"/>
<sequence length="156" mass="16990">MGFKTGFGSTAALGRSVGTIGRTGSVGRRSCRMDRSWPVGDGRADRGRPLWSDDEDLADEISRPDARQFPGSDGAFVRGTRSCAAARLASRLALWSCAAWSGVAWPTAGLVSRVVMRDRPMVLDFGRDFRRTDEIWPSVEHRSSASRTARLGADSR</sequence>
<dbReference type="Proteomes" id="UP000467841">
    <property type="component" value="Unassembled WGS sequence"/>
</dbReference>
<organism evidence="2 3">
    <name type="scientific">Microthlaspi erraticum</name>
    <dbReference type="NCBI Taxonomy" id="1685480"/>
    <lineage>
        <taxon>Eukaryota</taxon>
        <taxon>Viridiplantae</taxon>
        <taxon>Streptophyta</taxon>
        <taxon>Embryophyta</taxon>
        <taxon>Tracheophyta</taxon>
        <taxon>Spermatophyta</taxon>
        <taxon>Magnoliopsida</taxon>
        <taxon>eudicotyledons</taxon>
        <taxon>Gunneridae</taxon>
        <taxon>Pentapetalae</taxon>
        <taxon>rosids</taxon>
        <taxon>malvids</taxon>
        <taxon>Brassicales</taxon>
        <taxon>Brassicaceae</taxon>
        <taxon>Coluteocarpeae</taxon>
        <taxon>Microthlaspi</taxon>
    </lineage>
</organism>
<reference evidence="2" key="1">
    <citation type="submission" date="2020-01" db="EMBL/GenBank/DDBJ databases">
        <authorList>
            <person name="Mishra B."/>
        </authorList>
    </citation>
    <scope>NUCLEOTIDE SEQUENCE [LARGE SCALE GENOMIC DNA]</scope>
</reference>
<dbReference type="EMBL" id="CACVBM020001468">
    <property type="protein sequence ID" value="CAA7051178.1"/>
    <property type="molecule type" value="Genomic_DNA"/>
</dbReference>
<evidence type="ECO:0000256" key="1">
    <source>
        <dbReference type="SAM" id="MobiDB-lite"/>
    </source>
</evidence>
<gene>
    <name evidence="2" type="ORF">MERR_LOCUS38413</name>
</gene>
<comment type="caution">
    <text evidence="2">The sequence shown here is derived from an EMBL/GenBank/DDBJ whole genome shotgun (WGS) entry which is preliminary data.</text>
</comment>
<dbReference type="AlphaFoldDB" id="A0A6D2KH20"/>
<keyword evidence="3" id="KW-1185">Reference proteome</keyword>
<feature type="region of interest" description="Disordered" evidence="1">
    <location>
        <begin position="24"/>
        <end position="53"/>
    </location>
</feature>
<accession>A0A6D2KH20</accession>
<name>A0A6D2KH20_9BRAS</name>
<evidence type="ECO:0000313" key="2">
    <source>
        <dbReference type="EMBL" id="CAA7051178.1"/>
    </source>
</evidence>
<evidence type="ECO:0000313" key="3">
    <source>
        <dbReference type="Proteomes" id="UP000467841"/>
    </source>
</evidence>